<name>A0A7T2U151_9BURK</name>
<keyword evidence="2 9" id="KW-1005">Bacterial flagellum biogenesis</keyword>
<keyword evidence="10" id="KW-0966">Cell projection</keyword>
<dbReference type="GO" id="GO:0045893">
    <property type="term" value="P:positive regulation of DNA-templated transcription"/>
    <property type="evidence" value="ECO:0007669"/>
    <property type="project" value="InterPro"/>
</dbReference>
<accession>A0A7T2U151</accession>
<keyword evidence="3 9" id="KW-0805">Transcription regulation</keyword>
<dbReference type="Pfam" id="PF05247">
    <property type="entry name" value="FlhD"/>
    <property type="match status" value="1"/>
</dbReference>
<evidence type="ECO:0000313" key="10">
    <source>
        <dbReference type="EMBL" id="QPS43696.1"/>
    </source>
</evidence>
<dbReference type="GO" id="GO:0044780">
    <property type="term" value="P:bacterial-type flagellum assembly"/>
    <property type="evidence" value="ECO:0007669"/>
    <property type="project" value="InterPro"/>
</dbReference>
<comment type="subunit">
    <text evidence="9">Homodimer; disulfide-linked. Forms a heterohexamer composed of two FlhC and four FlhD subunits. Each FlhC binds a FlhD dimer, forming a heterotrimer, and a hexamer assembles by dimerization of two heterotrimers.</text>
</comment>
<dbReference type="InterPro" id="IPR036194">
    <property type="entry name" value="FlhD_sf"/>
</dbReference>
<comment type="domain">
    <text evidence="9">The C-terminal region contains a putative helix-turn-helix (HTH) motif, suggesting that this region may bind DNA.</text>
</comment>
<dbReference type="GO" id="GO:0005737">
    <property type="term" value="C:cytoplasm"/>
    <property type="evidence" value="ECO:0007669"/>
    <property type="project" value="UniProtKB-SubCell"/>
</dbReference>
<dbReference type="SUPFAM" id="SSF63592">
    <property type="entry name" value="Flagellar transcriptional activator FlhD"/>
    <property type="match status" value="1"/>
</dbReference>
<proteinExistence type="inferred from homology"/>
<keyword evidence="1 9" id="KW-0963">Cytoplasm</keyword>
<dbReference type="HAMAP" id="MF_00725">
    <property type="entry name" value="FlhD"/>
    <property type="match status" value="1"/>
</dbReference>
<keyword evidence="6 9" id="KW-0010">Activator</keyword>
<evidence type="ECO:0000313" key="11">
    <source>
        <dbReference type="Proteomes" id="UP000594943"/>
    </source>
</evidence>
<keyword evidence="4 9" id="KW-0238">DNA-binding</keyword>
<keyword evidence="5 9" id="KW-1015">Disulfide bond</keyword>
<dbReference type="EMBL" id="CP065686">
    <property type="protein sequence ID" value="QPS43696.1"/>
    <property type="molecule type" value="Genomic_DNA"/>
</dbReference>
<dbReference type="AlphaFoldDB" id="A0A7T2U151"/>
<evidence type="ECO:0000256" key="4">
    <source>
        <dbReference type="ARBA" id="ARBA00023125"/>
    </source>
</evidence>
<evidence type="ECO:0000256" key="3">
    <source>
        <dbReference type="ARBA" id="ARBA00023015"/>
    </source>
</evidence>
<evidence type="ECO:0000256" key="5">
    <source>
        <dbReference type="ARBA" id="ARBA00023157"/>
    </source>
</evidence>
<evidence type="ECO:0000256" key="2">
    <source>
        <dbReference type="ARBA" id="ARBA00022795"/>
    </source>
</evidence>
<gene>
    <name evidence="9 10" type="primary">flhD</name>
    <name evidence="10" type="ORF">I6G56_19545</name>
</gene>
<dbReference type="KEGG" id="bhg:I6G56_19545"/>
<evidence type="ECO:0000256" key="6">
    <source>
        <dbReference type="ARBA" id="ARBA00023159"/>
    </source>
</evidence>
<keyword evidence="10" id="KW-0282">Flagellum</keyword>
<dbReference type="Gene3D" id="1.10.4000.10">
    <property type="entry name" value="Flagellar transcriptional activator FlhD"/>
    <property type="match status" value="1"/>
</dbReference>
<dbReference type="InterPro" id="IPR023559">
    <property type="entry name" value="Flagellar_FlhD"/>
</dbReference>
<comment type="similarity">
    <text evidence="9">Belongs to the FlhD family.</text>
</comment>
<comment type="function">
    <text evidence="8 9">Functions in complex with FlhC as a master transcriptional regulator that regulates transcription of several flagellar and non-flagellar operons by binding to their promoter region. Activates expression of class 2 flagellar genes, including fliA, which is a flagellum-specific sigma factor that turns on the class 3 genes. Also regulates genes whose products function in a variety of physiological pathways.</text>
</comment>
<organism evidence="10 11">
    <name type="scientific">Burkholderia humptydooensis</name>
    <dbReference type="NCBI Taxonomy" id="430531"/>
    <lineage>
        <taxon>Bacteria</taxon>
        <taxon>Pseudomonadati</taxon>
        <taxon>Pseudomonadota</taxon>
        <taxon>Betaproteobacteria</taxon>
        <taxon>Burkholderiales</taxon>
        <taxon>Burkholderiaceae</taxon>
        <taxon>Burkholderia</taxon>
        <taxon>pseudomallei group</taxon>
    </lineage>
</organism>
<keyword evidence="10" id="KW-0969">Cilium</keyword>
<keyword evidence="7 9" id="KW-0804">Transcription</keyword>
<evidence type="ECO:0000256" key="8">
    <source>
        <dbReference type="ARBA" id="ARBA00025431"/>
    </source>
</evidence>
<dbReference type="NCBIfam" id="NF002783">
    <property type="entry name" value="PRK02909.1-1"/>
    <property type="match status" value="1"/>
</dbReference>
<comment type="subcellular location">
    <subcellularLocation>
        <location evidence="9">Cytoplasm</location>
    </subcellularLocation>
</comment>
<reference evidence="10 11" key="1">
    <citation type="submission" date="2020-12" db="EMBL/GenBank/DDBJ databases">
        <title>FDA dAtabase for Regulatory Grade micrObial Sequences (FDA-ARGOS): Supporting development and validation of Infectious Disease Dx tests.</title>
        <authorList>
            <person name="Nelson B."/>
            <person name="Plummer A."/>
            <person name="Tallon L."/>
            <person name="Sadzewicz L."/>
            <person name="Zhao X."/>
            <person name="Boylan J."/>
            <person name="Ott S."/>
            <person name="Bowen H."/>
            <person name="Vavikolanu K."/>
            <person name="Mehta A."/>
            <person name="Aluvathingal J."/>
            <person name="Nadendla S."/>
            <person name="Myers T."/>
            <person name="Yan Y."/>
            <person name="Sichtig H."/>
        </authorList>
    </citation>
    <scope>NUCLEOTIDE SEQUENCE [LARGE SCALE GENOMIC DNA]</scope>
    <source>
        <strain evidence="10 11">FDAARGOS_899</strain>
    </source>
</reference>
<evidence type="ECO:0000256" key="1">
    <source>
        <dbReference type="ARBA" id="ARBA00022490"/>
    </source>
</evidence>
<dbReference type="Proteomes" id="UP000594943">
    <property type="component" value="Chromosome 1"/>
</dbReference>
<sequence length="222" mass="24347">MAEKGCESRAPQWREFRRPAAVAPEDGVFPALIGGTFGRTGVCGPFPPFVGKIPTRFTDNSGKAHSPSLIAAPPTIGQNARKNINKPIAPFSVGRSSKRFHWHYRLAKDFLRGNRIMSATSEMLAEINEVNLSYLLLAQRLLREDKVMGMFRMGISGELADVLVNLTLAQTVKLAASNQMLCRFRFDDHALLSSLADKGRNSAVAHAHSAILMAGQPVESFR</sequence>
<evidence type="ECO:0000256" key="7">
    <source>
        <dbReference type="ARBA" id="ARBA00023163"/>
    </source>
</evidence>
<dbReference type="GO" id="GO:1902208">
    <property type="term" value="P:regulation of bacterial-type flagellum assembly"/>
    <property type="evidence" value="ECO:0007669"/>
    <property type="project" value="UniProtKB-UniRule"/>
</dbReference>
<dbReference type="GO" id="GO:0003677">
    <property type="term" value="F:DNA binding"/>
    <property type="evidence" value="ECO:0007669"/>
    <property type="project" value="UniProtKB-UniRule"/>
</dbReference>
<feature type="disulfide bond" description="Interchain" evidence="9">
    <location>
        <position position="182"/>
    </location>
</feature>
<evidence type="ECO:0000256" key="9">
    <source>
        <dbReference type="HAMAP-Rule" id="MF_00725"/>
    </source>
</evidence>
<protein>
    <recommendedName>
        <fullName evidence="9">Flagellar transcriptional regulator FlhD</fullName>
    </recommendedName>
</protein>